<evidence type="ECO:0000313" key="3">
    <source>
        <dbReference type="Proteomes" id="UP000261360"/>
    </source>
</evidence>
<keyword evidence="3" id="KW-1185">Reference proteome</keyword>
<organism evidence="2 3">
    <name type="scientific">Seriola lalandi dorsalis</name>
    <dbReference type="NCBI Taxonomy" id="1841481"/>
    <lineage>
        <taxon>Eukaryota</taxon>
        <taxon>Metazoa</taxon>
        <taxon>Chordata</taxon>
        <taxon>Craniata</taxon>
        <taxon>Vertebrata</taxon>
        <taxon>Euteleostomi</taxon>
        <taxon>Actinopterygii</taxon>
        <taxon>Neopterygii</taxon>
        <taxon>Teleostei</taxon>
        <taxon>Neoteleostei</taxon>
        <taxon>Acanthomorphata</taxon>
        <taxon>Carangaria</taxon>
        <taxon>Carangiformes</taxon>
        <taxon>Carangidae</taxon>
        <taxon>Seriola</taxon>
    </lineage>
</organism>
<reference evidence="2" key="1">
    <citation type="submission" date="2025-08" db="UniProtKB">
        <authorList>
            <consortium name="Ensembl"/>
        </authorList>
    </citation>
    <scope>IDENTIFICATION</scope>
</reference>
<dbReference type="Ensembl" id="ENSSLDT00000031694.1">
    <property type="protein sequence ID" value="ENSSLDP00000030805.1"/>
    <property type="gene ID" value="ENSSLDG00000023714.1"/>
</dbReference>
<sequence>HLKLLLLLLKGFLAILSDIFLCLIYIQMNCTVRGSHYLLLDEISHNLHQRGHEVRMLLQLGFSYEGRADSYQTSSWSLGEKYIKEYNGWFLEQQTQFLLGRYHTDFRTLGYIYDYVVGNRQACVGYFIMFNSWIYLIPVLILSLLYRRLMSLLGLM</sequence>
<dbReference type="GeneTree" id="ENSGT00940000181535"/>
<reference evidence="2" key="2">
    <citation type="submission" date="2025-09" db="UniProtKB">
        <authorList>
            <consortium name="Ensembl"/>
        </authorList>
    </citation>
    <scope>IDENTIFICATION</scope>
</reference>
<keyword evidence="1" id="KW-0472">Membrane</keyword>
<name>A0A3B4YJQ9_SERLL</name>
<proteinExistence type="predicted"/>
<dbReference type="Proteomes" id="UP000261360">
    <property type="component" value="Unplaced"/>
</dbReference>
<accession>A0A3B4YJQ9</accession>
<evidence type="ECO:0000256" key="1">
    <source>
        <dbReference type="SAM" id="Phobius"/>
    </source>
</evidence>
<feature type="transmembrane region" description="Helical" evidence="1">
    <location>
        <begin position="7"/>
        <end position="28"/>
    </location>
</feature>
<dbReference type="AlphaFoldDB" id="A0A3B4YJQ9"/>
<keyword evidence="1" id="KW-0812">Transmembrane</keyword>
<protein>
    <submittedName>
        <fullName evidence="2">Uncharacterized protein</fullName>
    </submittedName>
</protein>
<evidence type="ECO:0000313" key="2">
    <source>
        <dbReference type="Ensembl" id="ENSSLDP00000030805.1"/>
    </source>
</evidence>
<keyword evidence="1" id="KW-1133">Transmembrane helix</keyword>
<feature type="transmembrane region" description="Helical" evidence="1">
    <location>
        <begin position="124"/>
        <end position="146"/>
    </location>
</feature>